<comment type="subcellular location">
    <subcellularLocation>
        <location evidence="2">Cell membrane</location>
        <topology evidence="2">Lipid-anchor</topology>
    </subcellularLocation>
</comment>
<dbReference type="PANTHER" id="PTHR30203">
    <property type="entry name" value="OUTER MEMBRANE CATION EFFLUX PROTEIN"/>
    <property type="match status" value="1"/>
</dbReference>
<dbReference type="SUPFAM" id="SSF56954">
    <property type="entry name" value="Outer membrane efflux proteins (OEP)"/>
    <property type="match status" value="1"/>
</dbReference>
<dbReference type="AlphaFoldDB" id="A0A916TD17"/>
<dbReference type="EMBL" id="BMIH01000005">
    <property type="protein sequence ID" value="GGB40341.1"/>
    <property type="molecule type" value="Genomic_DNA"/>
</dbReference>
<accession>A0A916TD17</accession>
<keyword evidence="2" id="KW-0812">Transmembrane</keyword>
<dbReference type="GO" id="GO:0015562">
    <property type="term" value="F:efflux transmembrane transporter activity"/>
    <property type="evidence" value="ECO:0007669"/>
    <property type="project" value="InterPro"/>
</dbReference>
<dbReference type="Proteomes" id="UP000623067">
    <property type="component" value="Unassembled WGS sequence"/>
</dbReference>
<sequence length="500" mass="52396">MRRLTRAIPLLLALAGCTVGPNYRPADPVPVPATFAGPQAAGTGVDVTRWWTTFGDPRLTGLIERALRDNPDIGLAAARVREARLQEIVARSSGGPQLNASANATHVEFSKNAGFSSLARLFGGQNGGAGGGGSAGGSSGGIALPGSGITTFAAGFDASWELDIFGGVRRRVEAATARTEAAEWNRRDAAVMIAAEVAQAYLALRTDEAQVAAIEGELARQRGALAIAGDVAKVGLVPPIDVTRQRGNITSTEARLAPIRADIDVRRHALAILLAQPPAALDAELARPAAALPPTPAIPAGLPSDLLRRRPDVRAAERNLAAANAEIGVATADLYPHVSLTGMAQLISTALSNLISRDSLQLTGTGAVQLPLLDGGRRRATVKLREAQRDEAVLQYRAIVLQALRDVEDQLSQIAAERDRYATLTRALADAAASERAITAQYRSGFVAQDAVLNAQAQSLSADEQRVLSEARLRQQTVALFKALGGGWSPEPGAAERPRP</sequence>
<keyword evidence="4" id="KW-1185">Reference proteome</keyword>
<keyword evidence="2" id="KW-0472">Membrane</keyword>
<dbReference type="Gene3D" id="2.20.200.10">
    <property type="entry name" value="Outer membrane efflux proteins (OEP)"/>
    <property type="match status" value="1"/>
</dbReference>
<dbReference type="RefSeq" id="WP_188660255.1">
    <property type="nucleotide sequence ID" value="NZ_BMIH01000005.1"/>
</dbReference>
<evidence type="ECO:0000313" key="3">
    <source>
        <dbReference type="EMBL" id="GGB40341.1"/>
    </source>
</evidence>
<dbReference type="PROSITE" id="PS51257">
    <property type="entry name" value="PROKAR_LIPOPROTEIN"/>
    <property type="match status" value="1"/>
</dbReference>
<evidence type="ECO:0000313" key="4">
    <source>
        <dbReference type="Proteomes" id="UP000623067"/>
    </source>
</evidence>
<name>A0A916TD17_9SPHN</name>
<reference evidence="3" key="1">
    <citation type="journal article" date="2014" name="Int. J. Syst. Evol. Microbiol.">
        <title>Complete genome sequence of Corynebacterium casei LMG S-19264T (=DSM 44701T), isolated from a smear-ripened cheese.</title>
        <authorList>
            <consortium name="US DOE Joint Genome Institute (JGI-PGF)"/>
            <person name="Walter F."/>
            <person name="Albersmeier A."/>
            <person name="Kalinowski J."/>
            <person name="Ruckert C."/>
        </authorList>
    </citation>
    <scope>NUCLEOTIDE SEQUENCE</scope>
    <source>
        <strain evidence="3">CGMCC 1.15330</strain>
    </source>
</reference>
<dbReference type="InterPro" id="IPR003423">
    <property type="entry name" value="OMP_efflux"/>
</dbReference>
<protein>
    <submittedName>
        <fullName evidence="3">RND transporter</fullName>
    </submittedName>
</protein>
<evidence type="ECO:0000256" key="1">
    <source>
        <dbReference type="ARBA" id="ARBA00007613"/>
    </source>
</evidence>
<dbReference type="NCBIfam" id="TIGR01845">
    <property type="entry name" value="outer_NodT"/>
    <property type="match status" value="1"/>
</dbReference>
<keyword evidence="2" id="KW-0564">Palmitate</keyword>
<reference evidence="3" key="2">
    <citation type="submission" date="2020-09" db="EMBL/GenBank/DDBJ databases">
        <authorList>
            <person name="Sun Q."/>
            <person name="Zhou Y."/>
        </authorList>
    </citation>
    <scope>NUCLEOTIDE SEQUENCE</scope>
    <source>
        <strain evidence="3">CGMCC 1.15330</strain>
    </source>
</reference>
<keyword evidence="2" id="KW-1134">Transmembrane beta strand</keyword>
<comment type="similarity">
    <text evidence="1 2">Belongs to the outer membrane factor (OMF) (TC 1.B.17) family.</text>
</comment>
<dbReference type="Pfam" id="PF02321">
    <property type="entry name" value="OEP"/>
    <property type="match status" value="2"/>
</dbReference>
<dbReference type="InterPro" id="IPR010131">
    <property type="entry name" value="MdtP/NodT-like"/>
</dbReference>
<evidence type="ECO:0000256" key="2">
    <source>
        <dbReference type="RuleBase" id="RU362097"/>
    </source>
</evidence>
<comment type="caution">
    <text evidence="3">The sequence shown here is derived from an EMBL/GenBank/DDBJ whole genome shotgun (WGS) entry which is preliminary data.</text>
</comment>
<dbReference type="Gene3D" id="1.20.1600.10">
    <property type="entry name" value="Outer membrane efflux proteins (OEP)"/>
    <property type="match status" value="1"/>
</dbReference>
<dbReference type="PANTHER" id="PTHR30203:SF32">
    <property type="entry name" value="CATION EFFLUX SYSTEM PROTEIN CUSC"/>
    <property type="match status" value="1"/>
</dbReference>
<organism evidence="3 4">
    <name type="scientific">Sphingomonas metalli</name>
    <dbReference type="NCBI Taxonomy" id="1779358"/>
    <lineage>
        <taxon>Bacteria</taxon>
        <taxon>Pseudomonadati</taxon>
        <taxon>Pseudomonadota</taxon>
        <taxon>Alphaproteobacteria</taxon>
        <taxon>Sphingomonadales</taxon>
        <taxon>Sphingomonadaceae</taxon>
        <taxon>Sphingomonas</taxon>
    </lineage>
</organism>
<gene>
    <name evidence="3" type="ORF">GCM10011380_32250</name>
</gene>
<keyword evidence="2" id="KW-0449">Lipoprotein</keyword>
<dbReference type="GO" id="GO:0005886">
    <property type="term" value="C:plasma membrane"/>
    <property type="evidence" value="ECO:0007669"/>
    <property type="project" value="UniProtKB-SubCell"/>
</dbReference>
<proteinExistence type="inferred from homology"/>